<keyword evidence="4 8" id="KW-0406">Ion transport</keyword>
<keyword evidence="3 8" id="KW-0375">Hydrogen ion transport</keyword>
<dbReference type="AlphaFoldDB" id="A0A1I1ASW8"/>
<comment type="function">
    <text evidence="8">This protein is part of the stalk that links CF(0) to CF(1). It either transmits conformational changes from CF(0) to CF(1) or is implicated in proton conduction.</text>
</comment>
<evidence type="ECO:0000256" key="1">
    <source>
        <dbReference type="ARBA" id="ARBA00004370"/>
    </source>
</evidence>
<evidence type="ECO:0000256" key="8">
    <source>
        <dbReference type="HAMAP-Rule" id="MF_01416"/>
    </source>
</evidence>
<accession>A0A1I1ASW8</accession>
<dbReference type="RefSeq" id="WP_090035057.1">
    <property type="nucleotide sequence ID" value="NZ_BONM01000029.1"/>
</dbReference>
<dbReference type="Proteomes" id="UP000199012">
    <property type="component" value="Unassembled WGS sequence"/>
</dbReference>
<dbReference type="GO" id="GO:0005886">
    <property type="term" value="C:plasma membrane"/>
    <property type="evidence" value="ECO:0007669"/>
    <property type="project" value="UniProtKB-SubCell"/>
</dbReference>
<reference evidence="9 10" key="1">
    <citation type="submission" date="2016-10" db="EMBL/GenBank/DDBJ databases">
        <authorList>
            <person name="de Groot N.N."/>
        </authorList>
    </citation>
    <scope>NUCLEOTIDE SEQUENCE [LARGE SCALE GENOMIC DNA]</scope>
    <source>
        <strain evidence="9 10">CGMCC 4.6945</strain>
    </source>
</reference>
<protein>
    <recommendedName>
        <fullName evidence="8">ATP synthase subunit delta</fullName>
    </recommendedName>
    <alternativeName>
        <fullName evidence="8">ATP synthase F(1) sector subunit delta</fullName>
    </alternativeName>
    <alternativeName>
        <fullName evidence="8">F-type ATPase subunit delta</fullName>
        <shortName evidence="8">F-ATPase subunit delta</shortName>
    </alternativeName>
</protein>
<dbReference type="OrthoDB" id="5242917at2"/>
<dbReference type="InterPro" id="IPR000711">
    <property type="entry name" value="ATPase_OSCP/dsu"/>
</dbReference>
<evidence type="ECO:0000256" key="2">
    <source>
        <dbReference type="ARBA" id="ARBA00022448"/>
    </source>
</evidence>
<dbReference type="PRINTS" id="PR00125">
    <property type="entry name" value="ATPASEDELTA"/>
</dbReference>
<dbReference type="InterPro" id="IPR026015">
    <property type="entry name" value="ATP_synth_OSCP/delta_N_sf"/>
</dbReference>
<organism evidence="9 10">
    <name type="scientific">Cellulomonas marina</name>
    <dbReference type="NCBI Taxonomy" id="988821"/>
    <lineage>
        <taxon>Bacteria</taxon>
        <taxon>Bacillati</taxon>
        <taxon>Actinomycetota</taxon>
        <taxon>Actinomycetes</taxon>
        <taxon>Micrococcales</taxon>
        <taxon>Cellulomonadaceae</taxon>
        <taxon>Cellulomonas</taxon>
    </lineage>
</organism>
<sequence length="270" mass="28843">MRGTSRVSFEAAEQAFEPVLAAAGAEATSLGQELFALVDALDGSGSLRRTLTDPALGGDAKAGLVGRLLGGADPRTVAAVQDLVRRRWSAQEDLAEAVEGLAFHAVLASAQARGELDRVEDELFRFSRVLVAQREVRQTLVEPRIAPEARAGLVEQILGGRATPETLQLARRAAAAPRGRRYAATLGRLSDVAAQRRSRSVATVTTVAPLRPEQERRLSDLLRRASGRAVQLHVVVDPTVIGGLRVQLGPQVMDATTLSRLADARRRLAG</sequence>
<dbReference type="Gene3D" id="1.10.520.20">
    <property type="entry name" value="N-terminal domain of the delta subunit of the F1F0-ATP synthase"/>
    <property type="match status" value="1"/>
</dbReference>
<dbReference type="PROSITE" id="PS00389">
    <property type="entry name" value="ATPASE_DELTA"/>
    <property type="match status" value="1"/>
</dbReference>
<evidence type="ECO:0000256" key="3">
    <source>
        <dbReference type="ARBA" id="ARBA00022781"/>
    </source>
</evidence>
<dbReference type="GO" id="GO:0046933">
    <property type="term" value="F:proton-transporting ATP synthase activity, rotational mechanism"/>
    <property type="evidence" value="ECO:0007669"/>
    <property type="project" value="UniProtKB-UniRule"/>
</dbReference>
<evidence type="ECO:0000256" key="7">
    <source>
        <dbReference type="ARBA" id="ARBA00023310"/>
    </source>
</evidence>
<comment type="similarity">
    <text evidence="8">Belongs to the ATPase delta chain family.</text>
</comment>
<proteinExistence type="inferred from homology"/>
<dbReference type="STRING" id="988821.SAMN05421867_12233"/>
<dbReference type="EMBL" id="FOKA01000022">
    <property type="protein sequence ID" value="SFB41165.1"/>
    <property type="molecule type" value="Genomic_DNA"/>
</dbReference>
<dbReference type="NCBIfam" id="NF009967">
    <property type="entry name" value="PRK13430.1"/>
    <property type="match status" value="1"/>
</dbReference>
<evidence type="ECO:0000313" key="10">
    <source>
        <dbReference type="Proteomes" id="UP000199012"/>
    </source>
</evidence>
<dbReference type="HAMAP" id="MF_01416">
    <property type="entry name" value="ATP_synth_delta_bact"/>
    <property type="match status" value="1"/>
</dbReference>
<keyword evidence="2 8" id="KW-0813">Transport</keyword>
<dbReference type="PANTHER" id="PTHR11910">
    <property type="entry name" value="ATP SYNTHASE DELTA CHAIN"/>
    <property type="match status" value="1"/>
</dbReference>
<gene>
    <name evidence="8" type="primary">atpH</name>
    <name evidence="9" type="ORF">SAMN05421867_12233</name>
</gene>
<evidence type="ECO:0000256" key="4">
    <source>
        <dbReference type="ARBA" id="ARBA00023065"/>
    </source>
</evidence>
<keyword evidence="8" id="KW-1003">Cell membrane</keyword>
<evidence type="ECO:0000256" key="5">
    <source>
        <dbReference type="ARBA" id="ARBA00023136"/>
    </source>
</evidence>
<comment type="function">
    <text evidence="8">F(1)F(0) ATP synthase produces ATP from ADP in the presence of a proton or sodium gradient. F-type ATPases consist of two structural domains, F(1) containing the extramembraneous catalytic core and F(0) containing the membrane proton channel, linked together by a central stalk and a peripheral stalk. During catalysis, ATP synthesis in the catalytic domain of F(1) is coupled via a rotary mechanism of the central stalk subunits to proton translocation.</text>
</comment>
<keyword evidence="6 8" id="KW-0139">CF(1)</keyword>
<comment type="subcellular location">
    <subcellularLocation>
        <location evidence="8">Cell membrane</location>
        <topology evidence="8">Peripheral membrane protein</topology>
    </subcellularLocation>
    <subcellularLocation>
        <location evidence="1">Membrane</location>
    </subcellularLocation>
</comment>
<evidence type="ECO:0000256" key="6">
    <source>
        <dbReference type="ARBA" id="ARBA00023196"/>
    </source>
</evidence>
<dbReference type="InterPro" id="IPR020781">
    <property type="entry name" value="ATPase_OSCP/d_CS"/>
</dbReference>
<evidence type="ECO:0000313" key="9">
    <source>
        <dbReference type="EMBL" id="SFB41165.1"/>
    </source>
</evidence>
<name>A0A1I1ASW8_9CELL</name>
<keyword evidence="5 8" id="KW-0472">Membrane</keyword>
<dbReference type="GO" id="GO:0045259">
    <property type="term" value="C:proton-transporting ATP synthase complex"/>
    <property type="evidence" value="ECO:0007669"/>
    <property type="project" value="UniProtKB-KW"/>
</dbReference>
<keyword evidence="10" id="KW-1185">Reference proteome</keyword>
<dbReference type="Pfam" id="PF00213">
    <property type="entry name" value="OSCP"/>
    <property type="match status" value="1"/>
</dbReference>
<keyword evidence="7 8" id="KW-0066">ATP synthesis</keyword>